<dbReference type="SUPFAM" id="SSF51735">
    <property type="entry name" value="NAD(P)-binding Rossmann-fold domains"/>
    <property type="match status" value="1"/>
</dbReference>
<evidence type="ECO:0000256" key="4">
    <source>
        <dbReference type="ARBA" id="ARBA00048009"/>
    </source>
</evidence>
<gene>
    <name evidence="6" type="primary">SPS19</name>
    <name evidence="6" type="ORF">K7432_013415</name>
</gene>
<dbReference type="Proteomes" id="UP001479436">
    <property type="component" value="Unassembled WGS sequence"/>
</dbReference>
<dbReference type="InterPro" id="IPR045017">
    <property type="entry name" value="DECR2-like"/>
</dbReference>
<protein>
    <recommendedName>
        <fullName evidence="3">2,4-dienoyl-CoA reductase [(3E)-enoyl-CoA-producing]</fullName>
        <ecNumber evidence="3">1.3.1.124</ecNumber>
    </recommendedName>
</protein>
<dbReference type="PRINTS" id="PR00081">
    <property type="entry name" value="GDHRDH"/>
</dbReference>
<evidence type="ECO:0000256" key="2">
    <source>
        <dbReference type="ARBA" id="ARBA00023002"/>
    </source>
</evidence>
<evidence type="ECO:0000313" key="7">
    <source>
        <dbReference type="Proteomes" id="UP001479436"/>
    </source>
</evidence>
<dbReference type="GO" id="GO:0008670">
    <property type="term" value="F:2,4-dienoyl-CoA reductase (NADPH) activity"/>
    <property type="evidence" value="ECO:0007669"/>
    <property type="project" value="UniProtKB-EC"/>
</dbReference>
<dbReference type="EC" id="1.3.1.124" evidence="3"/>
<proteinExistence type="predicted"/>
<comment type="catalytic activity">
    <reaction evidence="4">
        <text>a (2E,4E)-dienoyl-CoA + NADPH + H(+) = a 4,5-saturated-(3E)-enoyl-CoA + NADP(+)</text>
        <dbReference type="Rhea" id="RHEA:45912"/>
        <dbReference type="ChEBI" id="CHEBI:15378"/>
        <dbReference type="ChEBI" id="CHEBI:57783"/>
        <dbReference type="ChEBI" id="CHEBI:58349"/>
        <dbReference type="ChEBI" id="CHEBI:85101"/>
        <dbReference type="ChEBI" id="CHEBI:85493"/>
        <dbReference type="EC" id="1.3.1.124"/>
    </reaction>
</comment>
<evidence type="ECO:0000256" key="5">
    <source>
        <dbReference type="ARBA" id="ARBA00048340"/>
    </source>
</evidence>
<dbReference type="EMBL" id="JASJQH010008196">
    <property type="protein sequence ID" value="KAK9694467.1"/>
    <property type="molecule type" value="Genomic_DNA"/>
</dbReference>
<name>A0ABR2VQT7_9FUNG</name>
<sequence>MAAPVDTTKVFLPDTLKGKVAFITGGGSGICKGIAEALMRHGAKTVIASRNLERVTKAAEEMTKNIGGECFAVSADVRNPEDVEKAVAKAVEKFGGIDILINGAAGNFLVPAENMSYNAFRTVIEIDLIGTFNVSKACFPHLKKSKGSIINISATLHYNGTPLQAHASSAKAGVDTLTKGLALEWGPYGIRVNGIAPGPISETTGIDRLLPKDYIKGYVRAVPMQRLGKIRDIEHMAVFLASQGANWISGSNFVVDGGAWLTGNAYQYPDSMERMRKASKL</sequence>
<keyword evidence="1" id="KW-0521">NADP</keyword>
<dbReference type="Gene3D" id="3.40.50.720">
    <property type="entry name" value="NAD(P)-binding Rossmann-like Domain"/>
    <property type="match status" value="1"/>
</dbReference>
<dbReference type="PANTHER" id="PTHR43296:SF2">
    <property type="entry name" value="PEROXISOMAL 2,4-DIENOYL-COA REDUCTASE [(3E)-ENOYL-COA-PRODUCING]"/>
    <property type="match status" value="1"/>
</dbReference>
<accession>A0ABR2VQT7</accession>
<dbReference type="Pfam" id="PF13561">
    <property type="entry name" value="adh_short_C2"/>
    <property type="match status" value="1"/>
</dbReference>
<keyword evidence="7" id="KW-1185">Reference proteome</keyword>
<comment type="caution">
    <text evidence="6">The sequence shown here is derived from an EMBL/GenBank/DDBJ whole genome shotgun (WGS) entry which is preliminary data.</text>
</comment>
<dbReference type="CDD" id="cd05369">
    <property type="entry name" value="TER_DECR_SDR_a"/>
    <property type="match status" value="1"/>
</dbReference>
<evidence type="ECO:0000256" key="1">
    <source>
        <dbReference type="ARBA" id="ARBA00022857"/>
    </source>
</evidence>
<organism evidence="6 7">
    <name type="scientific">Basidiobolus ranarum</name>
    <dbReference type="NCBI Taxonomy" id="34480"/>
    <lineage>
        <taxon>Eukaryota</taxon>
        <taxon>Fungi</taxon>
        <taxon>Fungi incertae sedis</taxon>
        <taxon>Zoopagomycota</taxon>
        <taxon>Entomophthoromycotina</taxon>
        <taxon>Basidiobolomycetes</taxon>
        <taxon>Basidiobolales</taxon>
        <taxon>Basidiobolaceae</taxon>
        <taxon>Basidiobolus</taxon>
    </lineage>
</organism>
<reference evidence="6 7" key="1">
    <citation type="submission" date="2023-04" db="EMBL/GenBank/DDBJ databases">
        <title>Genome of Basidiobolus ranarum AG-B5.</title>
        <authorList>
            <person name="Stajich J.E."/>
            <person name="Carter-House D."/>
            <person name="Gryganskyi A."/>
        </authorList>
    </citation>
    <scope>NUCLEOTIDE SEQUENCE [LARGE SCALE GENOMIC DNA]</scope>
    <source>
        <strain evidence="6 7">AG-B5</strain>
    </source>
</reference>
<evidence type="ECO:0000256" key="3">
    <source>
        <dbReference type="ARBA" id="ARBA00026117"/>
    </source>
</evidence>
<keyword evidence="2 6" id="KW-0560">Oxidoreductase</keyword>
<dbReference type="PRINTS" id="PR00080">
    <property type="entry name" value="SDRFAMILY"/>
</dbReference>
<dbReference type="InterPro" id="IPR002347">
    <property type="entry name" value="SDR_fam"/>
</dbReference>
<dbReference type="InterPro" id="IPR036291">
    <property type="entry name" value="NAD(P)-bd_dom_sf"/>
</dbReference>
<dbReference type="PANTHER" id="PTHR43296">
    <property type="entry name" value="PEROXISOMAL 2,4-DIENOYL-COA REDUCTASE"/>
    <property type="match status" value="1"/>
</dbReference>
<comment type="catalytic activity">
    <reaction evidence="5">
        <text>a (2E,4Z)-dienoyl-CoA + NADPH + H(+) = a 4,5-saturated-(3E)-enoyl-CoA + NADP(+)</text>
        <dbReference type="Rhea" id="RHEA:61892"/>
        <dbReference type="ChEBI" id="CHEBI:15378"/>
        <dbReference type="ChEBI" id="CHEBI:57783"/>
        <dbReference type="ChEBI" id="CHEBI:58349"/>
        <dbReference type="ChEBI" id="CHEBI:85099"/>
        <dbReference type="ChEBI" id="CHEBI:85493"/>
        <dbReference type="EC" id="1.3.1.124"/>
    </reaction>
</comment>
<evidence type="ECO:0000313" key="6">
    <source>
        <dbReference type="EMBL" id="KAK9694467.1"/>
    </source>
</evidence>